<sequence>MYGTRIVIADGDGNFRKTLREIFRHTDYQIVGEASDAHSALQMIFQQEPKLVVLDPWLPGTENINVAEIVDEHRVAPVLMAIPQTRGEIEDFAWSPGVYGVLLKPVQDITVQTIIESALANFDRAMRLSREVYQLRKELETRKVVEQAKGLLMEKKSLSEKEAFKYIQKLSMNKSLPLAKVAKNIILFYQKQP</sequence>
<comment type="function">
    <text evidence="2">May play the central regulatory role in sporulation. It may be an element of the effector pathway responsible for the activation of sporulation genes in response to nutritional stress. Spo0A may act in concert with spo0H (a sigma factor) to control the expression of some genes that are critical to the sporulation process.</text>
</comment>
<feature type="domain" description="Response regulatory" evidence="4">
    <location>
        <begin position="5"/>
        <end position="119"/>
    </location>
</feature>
<dbReference type="PIRSF" id="PIRSF036382">
    <property type="entry name" value="RR_antiterm"/>
    <property type="match status" value="1"/>
</dbReference>
<dbReference type="Pfam" id="PF03861">
    <property type="entry name" value="ANTAR"/>
    <property type="match status" value="1"/>
</dbReference>
<evidence type="ECO:0000256" key="1">
    <source>
        <dbReference type="ARBA" id="ARBA00018672"/>
    </source>
</evidence>
<keyword evidence="3" id="KW-0597">Phosphoprotein</keyword>
<dbReference type="Gene3D" id="1.10.10.10">
    <property type="entry name" value="Winged helix-like DNA-binding domain superfamily/Winged helix DNA-binding domain"/>
    <property type="match status" value="1"/>
</dbReference>
<dbReference type="PANTHER" id="PTHR43367:SF1">
    <property type="entry name" value="TWO-COMPONENT RESPONSE REGULATOR-LIKE APRR6-RELATED"/>
    <property type="match status" value="1"/>
</dbReference>
<dbReference type="PROSITE" id="PS50921">
    <property type="entry name" value="ANTAR"/>
    <property type="match status" value="1"/>
</dbReference>
<name>A0A2L2X7Q5_9FIRM</name>
<dbReference type="InterPro" id="IPR008327">
    <property type="entry name" value="Sig_transdc_resp-reg_antiterm"/>
</dbReference>
<keyword evidence="7" id="KW-1185">Reference proteome</keyword>
<evidence type="ECO:0000259" key="5">
    <source>
        <dbReference type="PROSITE" id="PS50921"/>
    </source>
</evidence>
<dbReference type="InterPro" id="IPR036388">
    <property type="entry name" value="WH-like_DNA-bd_sf"/>
</dbReference>
<evidence type="ECO:0000256" key="3">
    <source>
        <dbReference type="PROSITE-ProRule" id="PRU00169"/>
    </source>
</evidence>
<comment type="caution">
    <text evidence="6">The sequence shown here is derived from an EMBL/GenBank/DDBJ whole genome shotgun (WGS) entry which is preliminary data.</text>
</comment>
<dbReference type="AlphaFoldDB" id="A0A2L2X7Q5"/>
<evidence type="ECO:0000259" key="4">
    <source>
        <dbReference type="PROSITE" id="PS50110"/>
    </source>
</evidence>
<evidence type="ECO:0000313" key="6">
    <source>
        <dbReference type="EMBL" id="GBF32227.1"/>
    </source>
</evidence>
<dbReference type="SMART" id="SM01012">
    <property type="entry name" value="ANTAR"/>
    <property type="match status" value="1"/>
</dbReference>
<evidence type="ECO:0000313" key="7">
    <source>
        <dbReference type="Proteomes" id="UP000239549"/>
    </source>
</evidence>
<evidence type="ECO:0000256" key="2">
    <source>
        <dbReference type="ARBA" id="ARBA00024867"/>
    </source>
</evidence>
<dbReference type="Proteomes" id="UP000239549">
    <property type="component" value="Unassembled WGS sequence"/>
</dbReference>
<protein>
    <recommendedName>
        <fullName evidence="1">Stage 0 sporulation protein A homolog</fullName>
    </recommendedName>
</protein>
<dbReference type="PANTHER" id="PTHR43367">
    <property type="match status" value="1"/>
</dbReference>
<reference evidence="7" key="1">
    <citation type="submission" date="2018-02" db="EMBL/GenBank/DDBJ databases">
        <title>Genome sequence of Desulfocucumis palustris strain NAW-5.</title>
        <authorList>
            <person name="Watanabe M."/>
            <person name="Kojima H."/>
            <person name="Fukui M."/>
        </authorList>
    </citation>
    <scope>NUCLEOTIDE SEQUENCE [LARGE SCALE GENOMIC DNA]</scope>
    <source>
        <strain evidence="7">NAW-5</strain>
    </source>
</reference>
<dbReference type="InterPro" id="IPR011006">
    <property type="entry name" value="CheY-like_superfamily"/>
</dbReference>
<dbReference type="EMBL" id="BFAV01000019">
    <property type="protein sequence ID" value="GBF32227.1"/>
    <property type="molecule type" value="Genomic_DNA"/>
</dbReference>
<organism evidence="6 7">
    <name type="scientific">Desulfocucumis palustris</name>
    <dbReference type="NCBI Taxonomy" id="1898651"/>
    <lineage>
        <taxon>Bacteria</taxon>
        <taxon>Bacillati</taxon>
        <taxon>Bacillota</taxon>
        <taxon>Clostridia</taxon>
        <taxon>Eubacteriales</taxon>
        <taxon>Desulfocucumaceae</taxon>
        <taxon>Desulfocucumis</taxon>
    </lineage>
</organism>
<proteinExistence type="predicted"/>
<dbReference type="Gene3D" id="3.40.50.2300">
    <property type="match status" value="1"/>
</dbReference>
<accession>A0A2L2X7Q5</accession>
<feature type="domain" description="ANTAR" evidence="5">
    <location>
        <begin position="125"/>
        <end position="186"/>
    </location>
</feature>
<dbReference type="Pfam" id="PF00072">
    <property type="entry name" value="Response_reg"/>
    <property type="match status" value="1"/>
</dbReference>
<dbReference type="PROSITE" id="PS50110">
    <property type="entry name" value="RESPONSE_REGULATORY"/>
    <property type="match status" value="1"/>
</dbReference>
<dbReference type="RefSeq" id="WP_104370786.1">
    <property type="nucleotide sequence ID" value="NZ_BFAV01000019.1"/>
</dbReference>
<dbReference type="SUPFAM" id="SSF52172">
    <property type="entry name" value="CheY-like"/>
    <property type="match status" value="1"/>
</dbReference>
<dbReference type="InterPro" id="IPR001789">
    <property type="entry name" value="Sig_transdc_resp-reg_receiver"/>
</dbReference>
<dbReference type="InterPro" id="IPR005561">
    <property type="entry name" value="ANTAR"/>
</dbReference>
<dbReference type="GO" id="GO:0003723">
    <property type="term" value="F:RNA binding"/>
    <property type="evidence" value="ECO:0007669"/>
    <property type="project" value="InterPro"/>
</dbReference>
<dbReference type="SMART" id="SM00448">
    <property type="entry name" value="REC"/>
    <property type="match status" value="1"/>
</dbReference>
<dbReference type="OrthoDB" id="9808843at2"/>
<dbReference type="GO" id="GO:0000160">
    <property type="term" value="P:phosphorelay signal transduction system"/>
    <property type="evidence" value="ECO:0007669"/>
    <property type="project" value="InterPro"/>
</dbReference>
<feature type="modified residue" description="4-aspartylphosphate" evidence="3">
    <location>
        <position position="55"/>
    </location>
</feature>
<gene>
    <name evidence="6" type="ORF">DCCM_0418</name>
</gene>